<dbReference type="Proteomes" id="UP000609172">
    <property type="component" value="Unassembled WGS sequence"/>
</dbReference>
<dbReference type="Gene3D" id="3.40.30.10">
    <property type="entry name" value="Glutaredoxin"/>
    <property type="match status" value="1"/>
</dbReference>
<keyword evidence="2" id="KW-1185">Reference proteome</keyword>
<evidence type="ECO:0000313" key="2">
    <source>
        <dbReference type="Proteomes" id="UP000609172"/>
    </source>
</evidence>
<comment type="caution">
    <text evidence="1">The sequence shown here is derived from an EMBL/GenBank/DDBJ whole genome shotgun (WGS) entry which is preliminary data.</text>
</comment>
<gene>
    <name evidence="1" type="ORF">I5M07_13175</name>
</gene>
<dbReference type="RefSeq" id="WP_200106912.1">
    <property type="nucleotide sequence ID" value="NZ_JAEHFV010000006.1"/>
</dbReference>
<dbReference type="SUPFAM" id="SSF52833">
    <property type="entry name" value="Thioredoxin-like"/>
    <property type="match status" value="1"/>
</dbReference>
<dbReference type="AlphaFoldDB" id="A0A934PM90"/>
<sequence length="231" mass="26472">MLKKILYIGVMQLGWLGYGQDTIVSFSNALQANMRSYIKASNKAYLEQNFQEGQRLFDSLVNYKLIGTQFDDFTVKNLNSKKITLSKLGKPVFILTYASWGVINKGDIPAINRLAEEHDDDLQIMIFFWGTKDDLEKTSRLFHKKIQICYTDTRYRENFDLVKRLKNTLGFPTSYFIDSQQKVVTINRISNPMMSGVTLEDATANSYLKFNSMINTGVLKNSTSKIPVARN</sequence>
<organism evidence="1 2">
    <name type="scientific">Flavobacterium agrisoli</name>
    <dbReference type="NCBI Taxonomy" id="2793066"/>
    <lineage>
        <taxon>Bacteria</taxon>
        <taxon>Pseudomonadati</taxon>
        <taxon>Bacteroidota</taxon>
        <taxon>Flavobacteriia</taxon>
        <taxon>Flavobacteriales</taxon>
        <taxon>Flavobacteriaceae</taxon>
        <taxon>Flavobacterium</taxon>
    </lineage>
</organism>
<name>A0A934PM90_9FLAO</name>
<evidence type="ECO:0000313" key="1">
    <source>
        <dbReference type="EMBL" id="MBK0370781.1"/>
    </source>
</evidence>
<dbReference type="InterPro" id="IPR036249">
    <property type="entry name" value="Thioredoxin-like_sf"/>
</dbReference>
<proteinExistence type="predicted"/>
<reference evidence="1" key="1">
    <citation type="submission" date="2020-12" db="EMBL/GenBank/DDBJ databases">
        <title>Bacterial novel species Flavobacterium sp. SE-1-e isolated from soil.</title>
        <authorList>
            <person name="Jung H.-Y."/>
        </authorList>
    </citation>
    <scope>NUCLEOTIDE SEQUENCE</scope>
    <source>
        <strain evidence="1">SE-1-e</strain>
    </source>
</reference>
<accession>A0A934PM90</accession>
<dbReference type="EMBL" id="JAEHFV010000006">
    <property type="protein sequence ID" value="MBK0370781.1"/>
    <property type="molecule type" value="Genomic_DNA"/>
</dbReference>
<protein>
    <submittedName>
        <fullName evidence="1">Redoxin domain-containing protein</fullName>
    </submittedName>
</protein>